<evidence type="ECO:0000313" key="2">
    <source>
        <dbReference type="Proteomes" id="UP000234681"/>
    </source>
</evidence>
<organism evidence="1 2">
    <name type="scientific">Rattus norvegicus</name>
    <name type="common">Rat</name>
    <dbReference type="NCBI Taxonomy" id="10116"/>
    <lineage>
        <taxon>Eukaryota</taxon>
        <taxon>Metazoa</taxon>
        <taxon>Chordata</taxon>
        <taxon>Craniata</taxon>
        <taxon>Vertebrata</taxon>
        <taxon>Euteleostomi</taxon>
        <taxon>Mammalia</taxon>
        <taxon>Eutheria</taxon>
        <taxon>Euarchontoglires</taxon>
        <taxon>Glires</taxon>
        <taxon>Rodentia</taxon>
        <taxon>Myomorpha</taxon>
        <taxon>Muroidea</taxon>
        <taxon>Muridae</taxon>
        <taxon>Murinae</taxon>
        <taxon>Rattus</taxon>
    </lineage>
</organism>
<proteinExistence type="predicted"/>
<evidence type="ECO:0000313" key="1">
    <source>
        <dbReference type="EMBL" id="EDM09623.1"/>
    </source>
</evidence>
<accession>A6ICM5</accession>
<dbReference type="Proteomes" id="UP000234681">
    <property type="component" value="Chromosome 13"/>
</dbReference>
<sequence>MGLAPFLIFCFPISISQMCEMKC</sequence>
<name>A6ICM5_RAT</name>
<dbReference type="EMBL" id="CH473958">
    <property type="protein sequence ID" value="EDM09623.1"/>
    <property type="molecule type" value="Genomic_DNA"/>
</dbReference>
<protein>
    <submittedName>
        <fullName evidence="1">RCG45937</fullName>
    </submittedName>
</protein>
<dbReference type="AlphaFoldDB" id="A6ICM5"/>
<reference evidence="1 2" key="1">
    <citation type="submission" date="2005-09" db="EMBL/GenBank/DDBJ databases">
        <authorList>
            <person name="Mural R.J."/>
            <person name="Li P.W."/>
            <person name="Adams M.D."/>
            <person name="Amanatides P.G."/>
            <person name="Baden-Tillson H."/>
            <person name="Barnstead M."/>
            <person name="Chin S.H."/>
            <person name="Dew I."/>
            <person name="Evans C.A."/>
            <person name="Ferriera S."/>
            <person name="Flanigan M."/>
            <person name="Fosler C."/>
            <person name="Glodek A."/>
            <person name="Gu Z."/>
            <person name="Holt R.A."/>
            <person name="Jennings D."/>
            <person name="Kraft C.L."/>
            <person name="Lu F."/>
            <person name="Nguyen T."/>
            <person name="Nusskern D.R."/>
            <person name="Pfannkoch C.M."/>
            <person name="Sitter C."/>
            <person name="Sutton G.G."/>
            <person name="Venter J.C."/>
            <person name="Wang Z."/>
            <person name="Woodage T."/>
            <person name="Zheng X.H."/>
            <person name="Zhong F."/>
        </authorList>
    </citation>
    <scope>NUCLEOTIDE SEQUENCE [LARGE SCALE GENOMIC DNA]</scope>
    <source>
        <strain>BN</strain>
        <strain evidence="2">Sprague-Dawley</strain>
    </source>
</reference>
<gene>
    <name evidence="1" type="ORF">rCG_45937</name>
</gene>